<dbReference type="SUPFAM" id="SSF111369">
    <property type="entry name" value="HlyD-like secretion proteins"/>
    <property type="match status" value="2"/>
</dbReference>
<accession>A0A1Y6CXR4</accession>
<dbReference type="PANTHER" id="PTHR30386:SF26">
    <property type="entry name" value="TRANSPORT PROTEIN COMB"/>
    <property type="match status" value="1"/>
</dbReference>
<keyword evidence="10" id="KW-1185">Reference proteome</keyword>
<dbReference type="GO" id="GO:0016020">
    <property type="term" value="C:membrane"/>
    <property type="evidence" value="ECO:0007669"/>
    <property type="project" value="UniProtKB-SubCell"/>
</dbReference>
<gene>
    <name evidence="9" type="ORF">SAMN02949497_2420</name>
</gene>
<keyword evidence="3" id="KW-0812">Transmembrane</keyword>
<evidence type="ECO:0000256" key="2">
    <source>
        <dbReference type="ARBA" id="ARBA00009477"/>
    </source>
</evidence>
<dbReference type="InterPro" id="IPR050739">
    <property type="entry name" value="MFP"/>
</dbReference>
<evidence type="ECO:0000259" key="8">
    <source>
        <dbReference type="Pfam" id="PF25963"/>
    </source>
</evidence>
<reference evidence="9 10" key="1">
    <citation type="submission" date="2016-12" db="EMBL/GenBank/DDBJ databases">
        <authorList>
            <person name="Song W.-J."/>
            <person name="Kurnit D.M."/>
        </authorList>
    </citation>
    <scope>NUCLEOTIDE SEQUENCE [LARGE SCALE GENOMIC DNA]</scope>
    <source>
        <strain evidence="9 10">175</strain>
    </source>
</reference>
<dbReference type="AlphaFoldDB" id="A0A1Y6CXR4"/>
<dbReference type="STRING" id="1760988.SAMN02949497_2420"/>
<feature type="domain" description="p-hydroxybenzoic acid efflux pump subunit AaeA-like beta-barrel" evidence="8">
    <location>
        <begin position="266"/>
        <end position="360"/>
    </location>
</feature>
<dbReference type="EMBL" id="FXAM01000001">
    <property type="protein sequence ID" value="SMF95076.1"/>
    <property type="molecule type" value="Genomic_DNA"/>
</dbReference>
<dbReference type="Proteomes" id="UP000192923">
    <property type="component" value="Unassembled WGS sequence"/>
</dbReference>
<keyword evidence="5" id="KW-0472">Membrane</keyword>
<proteinExistence type="inferred from homology"/>
<dbReference type="Gene3D" id="2.40.30.170">
    <property type="match status" value="1"/>
</dbReference>
<organism evidence="9 10">
    <name type="scientific">Methylomagnum ishizawai</name>
    <dbReference type="NCBI Taxonomy" id="1760988"/>
    <lineage>
        <taxon>Bacteria</taxon>
        <taxon>Pseudomonadati</taxon>
        <taxon>Pseudomonadota</taxon>
        <taxon>Gammaproteobacteria</taxon>
        <taxon>Methylococcales</taxon>
        <taxon>Methylococcaceae</taxon>
        <taxon>Methylomagnum</taxon>
    </lineage>
</organism>
<dbReference type="Gene3D" id="2.40.50.100">
    <property type="match status" value="1"/>
</dbReference>
<dbReference type="InterPro" id="IPR058634">
    <property type="entry name" value="AaeA-lik-b-barrel"/>
</dbReference>
<comment type="subcellular location">
    <subcellularLocation>
        <location evidence="1">Membrane</location>
        <topology evidence="1">Single-pass membrane protein</topology>
    </subcellularLocation>
</comment>
<feature type="domain" description="Multidrug resistance protein MdtA-like barrel-sandwich hybrid" evidence="7">
    <location>
        <begin position="46"/>
        <end position="262"/>
    </location>
</feature>
<keyword evidence="4" id="KW-1133">Transmembrane helix</keyword>
<keyword evidence="6" id="KW-0175">Coiled coil</keyword>
<evidence type="ECO:0000259" key="7">
    <source>
        <dbReference type="Pfam" id="PF25917"/>
    </source>
</evidence>
<dbReference type="Gene3D" id="1.10.287.470">
    <property type="entry name" value="Helix hairpin bin"/>
    <property type="match status" value="1"/>
</dbReference>
<evidence type="ECO:0000313" key="9">
    <source>
        <dbReference type="EMBL" id="SMF95076.1"/>
    </source>
</evidence>
<evidence type="ECO:0000256" key="3">
    <source>
        <dbReference type="ARBA" id="ARBA00022692"/>
    </source>
</evidence>
<dbReference type="Pfam" id="PF25963">
    <property type="entry name" value="Beta-barrel_AAEA"/>
    <property type="match status" value="1"/>
</dbReference>
<dbReference type="Pfam" id="PF25917">
    <property type="entry name" value="BSH_RND"/>
    <property type="match status" value="1"/>
</dbReference>
<evidence type="ECO:0000256" key="1">
    <source>
        <dbReference type="ARBA" id="ARBA00004167"/>
    </source>
</evidence>
<name>A0A1Y6CXR4_9GAMM</name>
<evidence type="ECO:0000256" key="6">
    <source>
        <dbReference type="SAM" id="Coils"/>
    </source>
</evidence>
<dbReference type="InterPro" id="IPR058625">
    <property type="entry name" value="MdtA-like_BSH"/>
</dbReference>
<dbReference type="PANTHER" id="PTHR30386">
    <property type="entry name" value="MEMBRANE FUSION SUBUNIT OF EMRAB-TOLC MULTIDRUG EFFLUX PUMP"/>
    <property type="match status" value="1"/>
</dbReference>
<sequence>MNENTRIWIGRWLQAVFVLGAVLTGVLAWRENLAHPRTNDAMVRANIVDIAPQHASGLIVELHVADNQRVKQGDLLYVIDPRPYQAKLDQARAKLQLAEKAVESDRALIEASAAKVRQTEQERLAAEAEIARLRAKAGFDQSYLDRIKPLLAQEFVTANKVNEATAARDASAAALRDAVAKQRAATLGVDFAHKEHLQAEANLAQFGEVFAKIEAARAEVRGAELDVEYCAVRAPFDAYVTNLNTAVGEYVQPGQKLFALVDDRDWYVVANYKETYLEHIQPGMAVDVFLVPYPGQRFRGEVQGIGWANYPDNIKEQGSLPTVERTLNWVVLASRFPVRIKLLDRDPRHPFRMGMTAFTTVVGTGTASGPP</sequence>
<dbReference type="OrthoDB" id="5645220at2"/>
<comment type="similarity">
    <text evidence="2">Belongs to the membrane fusion protein (MFP) (TC 8.A.1) family.</text>
</comment>
<protein>
    <submittedName>
        <fullName evidence="9">Membrane fusion protein, multidrug efflux system</fullName>
    </submittedName>
</protein>
<feature type="coiled-coil region" evidence="6">
    <location>
        <begin position="88"/>
        <end position="136"/>
    </location>
</feature>
<evidence type="ECO:0000313" key="10">
    <source>
        <dbReference type="Proteomes" id="UP000192923"/>
    </source>
</evidence>
<evidence type="ECO:0000256" key="4">
    <source>
        <dbReference type="ARBA" id="ARBA00022989"/>
    </source>
</evidence>
<dbReference type="RefSeq" id="WP_085212998.1">
    <property type="nucleotide sequence ID" value="NZ_FXAM01000001.1"/>
</dbReference>
<evidence type="ECO:0000256" key="5">
    <source>
        <dbReference type="ARBA" id="ARBA00023136"/>
    </source>
</evidence>